<proteinExistence type="predicted"/>
<name>A0A291BAH0_9GAMM</name>
<organism evidence="1 2">
    <name type="scientific">Candidatus Enterovibrio altilux</name>
    <dbReference type="NCBI Taxonomy" id="1927128"/>
    <lineage>
        <taxon>Bacteria</taxon>
        <taxon>Pseudomonadati</taxon>
        <taxon>Pseudomonadota</taxon>
        <taxon>Gammaproteobacteria</taxon>
        <taxon>Vibrionales</taxon>
        <taxon>Vibrionaceae</taxon>
        <taxon>Enterovibrio</taxon>
    </lineage>
</organism>
<evidence type="ECO:0000313" key="2">
    <source>
        <dbReference type="Proteomes" id="UP000218160"/>
    </source>
</evidence>
<keyword evidence="2" id="KW-1185">Reference proteome</keyword>
<gene>
    <name evidence="1" type="ORF">BTN50_1545</name>
</gene>
<sequence length="59" mass="6896">MDKLNRTSLSTTSNEFNPVEIILYVFISIFKFNSRQTHCFSSGYAFLLVARFCRLFSFS</sequence>
<reference evidence="2" key="1">
    <citation type="submission" date="2017-04" db="EMBL/GenBank/DDBJ databases">
        <title>Genome evolution of the luminous symbionts of deep sea anglerfish.</title>
        <authorList>
            <person name="Hendry T.A."/>
        </authorList>
    </citation>
    <scope>NUCLEOTIDE SEQUENCE [LARGE SCALE GENOMIC DNA]</scope>
</reference>
<evidence type="ECO:0000313" key="1">
    <source>
        <dbReference type="EMBL" id="ATF10018.1"/>
    </source>
</evidence>
<dbReference type="Proteomes" id="UP000218160">
    <property type="component" value="Chromosome 1"/>
</dbReference>
<dbReference type="AlphaFoldDB" id="A0A291BAH0"/>
<accession>A0A291BAH0</accession>
<dbReference type="EMBL" id="CP020660">
    <property type="protein sequence ID" value="ATF10018.1"/>
    <property type="molecule type" value="Genomic_DNA"/>
</dbReference>
<protein>
    <submittedName>
        <fullName evidence="1">Uncharacterized protein</fullName>
    </submittedName>
</protein>
<dbReference type="KEGG" id="elux:BTN50_1545"/>